<evidence type="ECO:0000256" key="11">
    <source>
        <dbReference type="ARBA" id="ARBA00024653"/>
    </source>
</evidence>
<dbReference type="OMA" id="TKGHETH"/>
<evidence type="ECO:0000256" key="12">
    <source>
        <dbReference type="ARBA" id="ARBA00032149"/>
    </source>
</evidence>
<dbReference type="InterPro" id="IPR043640">
    <property type="entry name" value="AF4/FMR2_CHD"/>
</dbReference>
<dbReference type="InterPro" id="IPR007797">
    <property type="entry name" value="AF4/FMR2"/>
</dbReference>
<comment type="similarity">
    <text evidence="2">Belongs to the AF4 family.</text>
</comment>
<dbReference type="GO" id="GO:0003677">
    <property type="term" value="F:DNA binding"/>
    <property type="evidence" value="ECO:0007669"/>
    <property type="project" value="UniProtKB-KW"/>
</dbReference>
<evidence type="ECO:0000313" key="15">
    <source>
        <dbReference type="Proteomes" id="UP000821853"/>
    </source>
</evidence>
<comment type="subcellular location">
    <subcellularLocation>
        <location evidence="1">Nucleus</location>
    </subcellularLocation>
</comment>
<sequence>MGPLAMGLAVPHGTMGGLLASARKEEPPDKLGTQRGNPSQLLSFNSHREWESKNGSSDYFLCEAKRLKHEADREVHRTSQAVKYLEAVLYFILTGNAMEHGRADLDNVYRMYKETLTLIKHISSKFQKLQNDAYGSIDNKLAVLSLRCQSLLYKKLYELHKNDVRENMRALSDFQKVRWPKQPLSALQAALKPVLPDTSQRFSFCRVTEGFVVVGSQSSGYSSCELASNGHGGGSRQQSAAANVVPVLAGAASAVAAAAPPPGAVALPQSQYLMLQRQIANLTCLHRCHDMWEQADSLTSRSHSREFFQELDRDCGKLTLHSSCSELVKYVQEGVCRLRQRVATTNNPADSST</sequence>
<reference evidence="14 15" key="1">
    <citation type="journal article" date="2020" name="Cell">
        <title>Large-Scale Comparative Analyses of Tick Genomes Elucidate Their Genetic Diversity and Vector Capacities.</title>
        <authorList>
            <consortium name="Tick Genome and Microbiome Consortium (TIGMIC)"/>
            <person name="Jia N."/>
            <person name="Wang J."/>
            <person name="Shi W."/>
            <person name="Du L."/>
            <person name="Sun Y."/>
            <person name="Zhan W."/>
            <person name="Jiang J.F."/>
            <person name="Wang Q."/>
            <person name="Zhang B."/>
            <person name="Ji P."/>
            <person name="Bell-Sakyi L."/>
            <person name="Cui X.M."/>
            <person name="Yuan T.T."/>
            <person name="Jiang B.G."/>
            <person name="Yang W.F."/>
            <person name="Lam T.T."/>
            <person name="Chang Q.C."/>
            <person name="Ding S.J."/>
            <person name="Wang X.J."/>
            <person name="Zhu J.G."/>
            <person name="Ruan X.D."/>
            <person name="Zhao L."/>
            <person name="Wei J.T."/>
            <person name="Ye R.Z."/>
            <person name="Que T.C."/>
            <person name="Du C.H."/>
            <person name="Zhou Y.H."/>
            <person name="Cheng J.X."/>
            <person name="Dai P.F."/>
            <person name="Guo W.B."/>
            <person name="Han X.H."/>
            <person name="Huang E.J."/>
            <person name="Li L.F."/>
            <person name="Wei W."/>
            <person name="Gao Y.C."/>
            <person name="Liu J.Z."/>
            <person name="Shao H.Z."/>
            <person name="Wang X."/>
            <person name="Wang C.C."/>
            <person name="Yang T.C."/>
            <person name="Huo Q.B."/>
            <person name="Li W."/>
            <person name="Chen H.Y."/>
            <person name="Chen S.E."/>
            <person name="Zhou L.G."/>
            <person name="Ni X.B."/>
            <person name="Tian J.H."/>
            <person name="Sheng Y."/>
            <person name="Liu T."/>
            <person name="Pan Y.S."/>
            <person name="Xia L.Y."/>
            <person name="Li J."/>
            <person name="Zhao F."/>
            <person name="Cao W.C."/>
        </authorList>
    </citation>
    <scope>NUCLEOTIDE SEQUENCE [LARGE SCALE GENOMIC DNA]</scope>
    <source>
        <strain evidence="14">HaeL-2018</strain>
    </source>
</reference>
<evidence type="ECO:0000256" key="7">
    <source>
        <dbReference type="ARBA" id="ARBA00023015"/>
    </source>
</evidence>
<dbReference type="AlphaFoldDB" id="A0A9J6GF07"/>
<organism evidence="14 15">
    <name type="scientific">Haemaphysalis longicornis</name>
    <name type="common">Bush tick</name>
    <dbReference type="NCBI Taxonomy" id="44386"/>
    <lineage>
        <taxon>Eukaryota</taxon>
        <taxon>Metazoa</taxon>
        <taxon>Ecdysozoa</taxon>
        <taxon>Arthropoda</taxon>
        <taxon>Chelicerata</taxon>
        <taxon>Arachnida</taxon>
        <taxon>Acari</taxon>
        <taxon>Parasitiformes</taxon>
        <taxon>Ixodida</taxon>
        <taxon>Ixodoidea</taxon>
        <taxon>Ixodidae</taxon>
        <taxon>Haemaphysalinae</taxon>
        <taxon>Haemaphysalis</taxon>
    </lineage>
</organism>
<evidence type="ECO:0000313" key="14">
    <source>
        <dbReference type="EMBL" id="KAH9373383.1"/>
    </source>
</evidence>
<dbReference type="Proteomes" id="UP000821853">
    <property type="component" value="Chromosome 4"/>
</dbReference>
<evidence type="ECO:0000256" key="1">
    <source>
        <dbReference type="ARBA" id="ARBA00004123"/>
    </source>
</evidence>
<evidence type="ECO:0000256" key="6">
    <source>
        <dbReference type="ARBA" id="ARBA00022788"/>
    </source>
</evidence>
<evidence type="ECO:0000256" key="3">
    <source>
        <dbReference type="ARBA" id="ARBA00021888"/>
    </source>
</evidence>
<accession>A0A9J6GF07</accession>
<keyword evidence="4" id="KW-0217">Developmental protein</keyword>
<evidence type="ECO:0000256" key="9">
    <source>
        <dbReference type="ARBA" id="ARBA00023163"/>
    </source>
</evidence>
<evidence type="ECO:0000259" key="13">
    <source>
        <dbReference type="Pfam" id="PF18876"/>
    </source>
</evidence>
<keyword evidence="5" id="KW-0597">Phosphoprotein</keyword>
<keyword evidence="10" id="KW-0539">Nucleus</keyword>
<dbReference type="PANTHER" id="PTHR10528">
    <property type="entry name" value="AF4/FMR2 FAMILY MEMBER"/>
    <property type="match status" value="1"/>
</dbReference>
<dbReference type="PANTHER" id="PTHR10528:SF17">
    <property type="entry name" value="AF4_FMR2 FAMILY MEMBER LILLI"/>
    <property type="match status" value="1"/>
</dbReference>
<keyword evidence="7" id="KW-0805">Transcription regulation</keyword>
<evidence type="ECO:0000256" key="10">
    <source>
        <dbReference type="ARBA" id="ARBA00023242"/>
    </source>
</evidence>
<evidence type="ECO:0000256" key="8">
    <source>
        <dbReference type="ARBA" id="ARBA00023125"/>
    </source>
</evidence>
<gene>
    <name evidence="14" type="ORF">HPB48_018436</name>
</gene>
<dbReference type="Pfam" id="PF18876">
    <property type="entry name" value="AFF4_CHD"/>
    <property type="match status" value="2"/>
</dbReference>
<keyword evidence="6" id="KW-0562">Pair-rule protein</keyword>
<evidence type="ECO:0000256" key="5">
    <source>
        <dbReference type="ARBA" id="ARBA00022553"/>
    </source>
</evidence>
<evidence type="ECO:0000256" key="2">
    <source>
        <dbReference type="ARBA" id="ARBA00007354"/>
    </source>
</evidence>
<feature type="domain" description="AF4/FMR2 C-terminal homology" evidence="13">
    <location>
        <begin position="256"/>
        <end position="342"/>
    </location>
</feature>
<name>A0A9J6GF07_HAELO</name>
<dbReference type="GO" id="GO:0007366">
    <property type="term" value="P:periodic partitioning by pair rule gene"/>
    <property type="evidence" value="ECO:0007669"/>
    <property type="project" value="UniProtKB-KW"/>
</dbReference>
<keyword evidence="8" id="KW-0238">DNA-binding</keyword>
<dbReference type="OrthoDB" id="6515245at2759"/>
<keyword evidence="9" id="KW-0804">Transcription</keyword>
<dbReference type="EMBL" id="JABSTR010000006">
    <property type="protein sequence ID" value="KAH9373383.1"/>
    <property type="molecule type" value="Genomic_DNA"/>
</dbReference>
<evidence type="ECO:0000256" key="4">
    <source>
        <dbReference type="ARBA" id="ARBA00022473"/>
    </source>
</evidence>
<comment type="function">
    <text evidence="11">Has a role in transcriptional regulation. Acts in parallel with the Ras/MAPK and the PI3K/PKB pathways in the control of cell identity and cellular growth. Essential for regulation of the cytoskeleton and cell growth but not for cell proliferation or growth rate. Required specifically for the microtubule-based basal transport of lipid droplets. Plays a partially redundant function downstream of Raf in cell fate specification in the developing eye. Pair-rule protein that regulates embryonic cellularization, gastrulation and segmentation.</text>
</comment>
<dbReference type="GO" id="GO:0032783">
    <property type="term" value="C:super elongation complex"/>
    <property type="evidence" value="ECO:0007669"/>
    <property type="project" value="TreeGrafter"/>
</dbReference>
<dbReference type="VEuPathDB" id="VectorBase:HLOH_048032"/>
<proteinExistence type="inferred from homology"/>
<feature type="domain" description="AF4/FMR2 C-terminal homology" evidence="13">
    <location>
        <begin position="49"/>
        <end position="176"/>
    </location>
</feature>
<dbReference type="GO" id="GO:0010468">
    <property type="term" value="P:regulation of gene expression"/>
    <property type="evidence" value="ECO:0007669"/>
    <property type="project" value="InterPro"/>
</dbReference>
<keyword evidence="15" id="KW-1185">Reference proteome</keyword>
<protein>
    <recommendedName>
        <fullName evidence="3">AF4/FMR2 family member lilli</fullName>
    </recommendedName>
    <alternativeName>
        <fullName evidence="12">Protein lilliputian</fullName>
    </alternativeName>
</protein>
<comment type="caution">
    <text evidence="14">The sequence shown here is derived from an EMBL/GenBank/DDBJ whole genome shotgun (WGS) entry which is preliminary data.</text>
</comment>